<protein>
    <submittedName>
        <fullName evidence="6">Guanylate cyclase domain-containing protein</fullName>
    </submittedName>
</protein>
<dbReference type="PANTHER" id="PTHR45655:SF1">
    <property type="entry name" value="SOLUBLE GUANYLATE CYCLASE GCY-37"/>
    <property type="match status" value="1"/>
</dbReference>
<dbReference type="Gene3D" id="6.10.250.780">
    <property type="match status" value="1"/>
</dbReference>
<comment type="catalytic activity">
    <reaction evidence="1">
        <text>GTP = 3',5'-cyclic GMP + diphosphate</text>
        <dbReference type="Rhea" id="RHEA:13665"/>
        <dbReference type="ChEBI" id="CHEBI:33019"/>
        <dbReference type="ChEBI" id="CHEBI:37565"/>
        <dbReference type="ChEBI" id="CHEBI:57746"/>
        <dbReference type="EC" id="4.6.1.2"/>
    </reaction>
</comment>
<sequence length="323" mass="36115">MKKMKKMTEELEIKKSQTDRLLFEFVPPVIAEALRSAKPVPAQEFPDCSVIFTDIPDFFTISVNCTPKQIIEVVTDLFHRFDRIIEKHKGYKVLSLMDSYLIVGGVPNANQYHCEDSLNLALGLLFEARQVVVPKLEQRVRVRIGVHCGPVVAGIVSQQKPRFCVLGNTVNITKTICSHSLPGKALISNAVRAMVTKNLKSIFVFNPNGYIELPSGKILTHFLEKNEKSSVWDIVDRNKETNDSIDGYRELHSNDGDTEWHEATAAAYRVISVVSAMDPKPSETRKALTRLRSVKRKFRAVQSNDSGVSVGEPNVESTVCSIS</sequence>
<evidence type="ECO:0000259" key="5">
    <source>
        <dbReference type="PROSITE" id="PS50125"/>
    </source>
</evidence>
<evidence type="ECO:0000256" key="2">
    <source>
        <dbReference type="ARBA" id="ARBA00022741"/>
    </source>
</evidence>
<dbReference type="FunFam" id="3.30.70.1230:FF:000073">
    <property type="entry name" value="Soluble guanylate cyclase gcy-37"/>
    <property type="match status" value="1"/>
</dbReference>
<keyword evidence="3 4" id="KW-0456">Lyase</keyword>
<dbReference type="GO" id="GO:0004383">
    <property type="term" value="F:guanylate cyclase activity"/>
    <property type="evidence" value="ECO:0007669"/>
    <property type="project" value="UniProtKB-EC"/>
</dbReference>
<evidence type="ECO:0000256" key="4">
    <source>
        <dbReference type="RuleBase" id="RU000405"/>
    </source>
</evidence>
<dbReference type="Pfam" id="PF00211">
    <property type="entry name" value="Guanylate_cyc"/>
    <property type="match status" value="1"/>
</dbReference>
<evidence type="ECO:0000313" key="6">
    <source>
        <dbReference type="EnsemblMetazoa" id="CJA00156.1"/>
    </source>
</evidence>
<dbReference type="GO" id="GO:0019934">
    <property type="term" value="P:cGMP-mediated signaling"/>
    <property type="evidence" value="ECO:0007669"/>
    <property type="project" value="TreeGrafter"/>
</dbReference>
<dbReference type="PROSITE" id="PS50125">
    <property type="entry name" value="GUANYLATE_CYCLASE_2"/>
    <property type="match status" value="1"/>
</dbReference>
<dbReference type="PROSITE" id="PS00452">
    <property type="entry name" value="GUANYLATE_CYCLASE_1"/>
    <property type="match status" value="1"/>
</dbReference>
<comment type="similarity">
    <text evidence="4">Belongs to the adenylyl cyclase class-4/guanylyl cyclase family.</text>
</comment>
<dbReference type="GO" id="GO:0070482">
    <property type="term" value="P:response to oxygen levels"/>
    <property type="evidence" value="ECO:0007669"/>
    <property type="project" value="TreeGrafter"/>
</dbReference>
<reference evidence="6" key="2">
    <citation type="submission" date="2022-06" db="UniProtKB">
        <authorList>
            <consortium name="EnsemblMetazoa"/>
        </authorList>
    </citation>
    <scope>IDENTIFICATION</scope>
    <source>
        <strain evidence="6">DF5081</strain>
    </source>
</reference>
<keyword evidence="2" id="KW-0547">Nucleotide-binding</keyword>
<dbReference type="InterPro" id="IPR001054">
    <property type="entry name" value="A/G_cyclase"/>
</dbReference>
<keyword evidence="7" id="KW-1185">Reference proteome</keyword>
<dbReference type="Gene3D" id="3.30.70.1230">
    <property type="entry name" value="Nucleotide cyclase"/>
    <property type="match status" value="1"/>
</dbReference>
<dbReference type="EnsemblMetazoa" id="CJA00156.1">
    <property type="protein sequence ID" value="CJA00156.1"/>
    <property type="gene ID" value="WBGene00119360"/>
</dbReference>
<dbReference type="InterPro" id="IPR018297">
    <property type="entry name" value="A/G_cyclase_CS"/>
</dbReference>
<organism evidence="6 7">
    <name type="scientific">Caenorhabditis japonica</name>
    <dbReference type="NCBI Taxonomy" id="281687"/>
    <lineage>
        <taxon>Eukaryota</taxon>
        <taxon>Metazoa</taxon>
        <taxon>Ecdysozoa</taxon>
        <taxon>Nematoda</taxon>
        <taxon>Chromadorea</taxon>
        <taxon>Rhabditida</taxon>
        <taxon>Rhabditina</taxon>
        <taxon>Rhabditomorpha</taxon>
        <taxon>Rhabditoidea</taxon>
        <taxon>Rhabditidae</taxon>
        <taxon>Peloderinae</taxon>
        <taxon>Caenorhabditis</taxon>
    </lineage>
</organism>
<dbReference type="GO" id="GO:0000166">
    <property type="term" value="F:nucleotide binding"/>
    <property type="evidence" value="ECO:0007669"/>
    <property type="project" value="UniProtKB-KW"/>
</dbReference>
<dbReference type="InterPro" id="IPR029787">
    <property type="entry name" value="Nucleotide_cyclase"/>
</dbReference>
<dbReference type="Proteomes" id="UP000005237">
    <property type="component" value="Unassembled WGS sequence"/>
</dbReference>
<feature type="domain" description="Guanylate cyclase" evidence="5">
    <location>
        <begin position="49"/>
        <end position="177"/>
    </location>
</feature>
<reference evidence="7" key="1">
    <citation type="submission" date="2010-08" db="EMBL/GenBank/DDBJ databases">
        <authorList>
            <consortium name="Caenorhabditis japonica Sequencing Consortium"/>
            <person name="Wilson R.K."/>
        </authorList>
    </citation>
    <scope>NUCLEOTIDE SEQUENCE [LARGE SCALE GENOMIC DNA]</scope>
    <source>
        <strain evidence="7">DF5081</strain>
    </source>
</reference>
<dbReference type="SUPFAM" id="SSF55073">
    <property type="entry name" value="Nucleotide cyclase"/>
    <property type="match status" value="1"/>
</dbReference>
<evidence type="ECO:0000256" key="3">
    <source>
        <dbReference type="ARBA" id="ARBA00023239"/>
    </source>
</evidence>
<evidence type="ECO:0000256" key="1">
    <source>
        <dbReference type="ARBA" id="ARBA00001436"/>
    </source>
</evidence>
<name>A0A8R1DF08_CAEJA</name>
<proteinExistence type="inferred from homology"/>
<dbReference type="GO" id="GO:0008074">
    <property type="term" value="C:guanylate cyclase complex, soluble"/>
    <property type="evidence" value="ECO:0007669"/>
    <property type="project" value="TreeGrafter"/>
</dbReference>
<dbReference type="SMART" id="SM00044">
    <property type="entry name" value="CYCc"/>
    <property type="match status" value="1"/>
</dbReference>
<dbReference type="CDD" id="cd07302">
    <property type="entry name" value="CHD"/>
    <property type="match status" value="1"/>
</dbReference>
<evidence type="ECO:0000313" key="7">
    <source>
        <dbReference type="Proteomes" id="UP000005237"/>
    </source>
</evidence>
<dbReference type="PANTHER" id="PTHR45655">
    <property type="entry name" value="GUANYLATE CYCLASE SOLUBLE SUBUNIT BETA-2"/>
    <property type="match status" value="1"/>
</dbReference>
<accession>A0A8R1DF08</accession>
<dbReference type="AlphaFoldDB" id="A0A8R1DF08"/>